<dbReference type="RefSeq" id="WP_089530500.1">
    <property type="nucleotide sequence ID" value="NZ_CP022437.1"/>
</dbReference>
<evidence type="ECO:0000256" key="8">
    <source>
        <dbReference type="SAM" id="SignalP"/>
    </source>
</evidence>
<keyword evidence="5 6" id="KW-0408">Iron</keyword>
<evidence type="ECO:0000256" key="6">
    <source>
        <dbReference type="PROSITE-ProRule" id="PRU00433"/>
    </source>
</evidence>
<reference evidence="10 11" key="1">
    <citation type="journal article" date="2003" name="Int. J. Syst. Evol. Microbiol.">
        <title>Virgibacillus carmonensis sp. nov., Virgibacillus necropolis sp. nov. and Virgibacillus picturae sp. nov., three novel species isolated from deteriorated mural paintings, transfer of the species of the genus salibacillus to Virgibacillus, as Virgibacillus marismortui comb. nov. and Virgibacillus salexigens comb. nov., and emended description of the genus Virgibacillus.</title>
        <authorList>
            <person name="Heyrman J."/>
            <person name="Logan N.A."/>
            <person name="Busse H.J."/>
            <person name="Balcaen A."/>
            <person name="Lebbe L."/>
            <person name="Rodriguez-Diaz M."/>
            <person name="Swings J."/>
            <person name="De Vos P."/>
        </authorList>
    </citation>
    <scope>NUCLEOTIDE SEQUENCE [LARGE SCALE GENOMIC DNA]</scope>
    <source>
        <strain evidence="10 11">LMG 19488</strain>
    </source>
</reference>
<dbReference type="GO" id="GO:0009055">
    <property type="term" value="F:electron transfer activity"/>
    <property type="evidence" value="ECO:0007669"/>
    <property type="project" value="InterPro"/>
</dbReference>
<evidence type="ECO:0000313" key="11">
    <source>
        <dbReference type="Proteomes" id="UP000204391"/>
    </source>
</evidence>
<evidence type="ECO:0000256" key="4">
    <source>
        <dbReference type="ARBA" id="ARBA00022982"/>
    </source>
</evidence>
<dbReference type="InterPro" id="IPR008168">
    <property type="entry name" value="Cyt_C_IC"/>
</dbReference>
<dbReference type="AlphaFoldDB" id="A0A221M8H1"/>
<dbReference type="PANTHER" id="PTHR37823">
    <property type="entry name" value="CYTOCHROME C-553-LIKE"/>
    <property type="match status" value="1"/>
</dbReference>
<feature type="chain" id="PRO_5039463293" evidence="8">
    <location>
        <begin position="25"/>
        <end position="124"/>
    </location>
</feature>
<dbReference type="Proteomes" id="UP000204391">
    <property type="component" value="Chromosome"/>
</dbReference>
<dbReference type="GO" id="GO:0020037">
    <property type="term" value="F:heme binding"/>
    <property type="evidence" value="ECO:0007669"/>
    <property type="project" value="InterPro"/>
</dbReference>
<keyword evidence="8" id="KW-0732">Signal</keyword>
<sequence length="124" mass="12293">MLKNKKFLVSLLFLALIMVISACGGGGGEEGSESGGDNGGNGGGETTAQGDAANGAEVYQSNCMSCHGQEGAGGSGPALQASSDYDSVIQQVKNGGGGMPAFEGQLSEQEIADVSAYIAEKVAK</sequence>
<dbReference type="Gene3D" id="1.10.760.10">
    <property type="entry name" value="Cytochrome c-like domain"/>
    <property type="match status" value="1"/>
</dbReference>
<gene>
    <name evidence="10" type="ORF">CFK40_02400</name>
</gene>
<evidence type="ECO:0000259" key="9">
    <source>
        <dbReference type="PROSITE" id="PS51007"/>
    </source>
</evidence>
<keyword evidence="4" id="KW-0249">Electron transport</keyword>
<dbReference type="KEGG" id="vne:CFK40_02400"/>
<evidence type="ECO:0000256" key="5">
    <source>
        <dbReference type="ARBA" id="ARBA00023004"/>
    </source>
</evidence>
<dbReference type="InterPro" id="IPR036909">
    <property type="entry name" value="Cyt_c-like_dom_sf"/>
</dbReference>
<evidence type="ECO:0000256" key="3">
    <source>
        <dbReference type="ARBA" id="ARBA00022723"/>
    </source>
</evidence>
<keyword evidence="11" id="KW-1185">Reference proteome</keyword>
<keyword evidence="3 6" id="KW-0479">Metal-binding</keyword>
<evidence type="ECO:0000256" key="1">
    <source>
        <dbReference type="ARBA" id="ARBA00022448"/>
    </source>
</evidence>
<dbReference type="InterPro" id="IPR009056">
    <property type="entry name" value="Cyt_c-like_dom"/>
</dbReference>
<feature type="signal peptide" evidence="8">
    <location>
        <begin position="1"/>
        <end position="24"/>
    </location>
</feature>
<feature type="region of interest" description="Disordered" evidence="7">
    <location>
        <begin position="26"/>
        <end position="52"/>
    </location>
</feature>
<evidence type="ECO:0000313" key="10">
    <source>
        <dbReference type="EMBL" id="ASN03930.1"/>
    </source>
</evidence>
<dbReference type="SUPFAM" id="SSF46626">
    <property type="entry name" value="Cytochrome c"/>
    <property type="match status" value="1"/>
</dbReference>
<keyword evidence="1" id="KW-0813">Transport</keyword>
<feature type="compositionally biased region" description="Gly residues" evidence="7">
    <location>
        <begin position="26"/>
        <end position="45"/>
    </location>
</feature>
<dbReference type="PROSITE" id="PS51007">
    <property type="entry name" value="CYTC"/>
    <property type="match status" value="1"/>
</dbReference>
<keyword evidence="2 6" id="KW-0349">Heme</keyword>
<dbReference type="PROSITE" id="PS51257">
    <property type="entry name" value="PROKAR_LIPOPROTEIN"/>
    <property type="match status" value="1"/>
</dbReference>
<feature type="domain" description="Cytochrome c" evidence="9">
    <location>
        <begin position="50"/>
        <end position="122"/>
    </location>
</feature>
<evidence type="ECO:0000256" key="7">
    <source>
        <dbReference type="SAM" id="MobiDB-lite"/>
    </source>
</evidence>
<evidence type="ECO:0000256" key="2">
    <source>
        <dbReference type="ARBA" id="ARBA00022617"/>
    </source>
</evidence>
<dbReference type="EMBL" id="CP022437">
    <property type="protein sequence ID" value="ASN03930.1"/>
    <property type="molecule type" value="Genomic_DNA"/>
</dbReference>
<proteinExistence type="predicted"/>
<dbReference type="OrthoDB" id="9779283at2"/>
<name>A0A221M8H1_9BACI</name>
<dbReference type="InterPro" id="IPR051811">
    <property type="entry name" value="Cytochrome_c550/c551-like"/>
</dbReference>
<dbReference type="PRINTS" id="PR00605">
    <property type="entry name" value="CYTCHROMECIC"/>
</dbReference>
<organism evidence="10 11">
    <name type="scientific">Virgibacillus necropolis</name>
    <dbReference type="NCBI Taxonomy" id="163877"/>
    <lineage>
        <taxon>Bacteria</taxon>
        <taxon>Bacillati</taxon>
        <taxon>Bacillota</taxon>
        <taxon>Bacilli</taxon>
        <taxon>Bacillales</taxon>
        <taxon>Bacillaceae</taxon>
        <taxon>Virgibacillus</taxon>
    </lineage>
</organism>
<dbReference type="GO" id="GO:0005506">
    <property type="term" value="F:iron ion binding"/>
    <property type="evidence" value="ECO:0007669"/>
    <property type="project" value="InterPro"/>
</dbReference>
<accession>A0A221M8H1</accession>
<dbReference type="Pfam" id="PF13442">
    <property type="entry name" value="Cytochrome_CBB3"/>
    <property type="match status" value="1"/>
</dbReference>
<protein>
    <submittedName>
        <fullName evidence="10">Cytochrome C551</fullName>
    </submittedName>
</protein>